<accession>A0A934RZL4</accession>
<evidence type="ECO:0000256" key="6">
    <source>
        <dbReference type="ARBA" id="ARBA00038091"/>
    </source>
</evidence>
<comment type="similarity">
    <text evidence="6">Belongs to the methyltransferase superfamily. RlmI family.</text>
</comment>
<dbReference type="CDD" id="cd21153">
    <property type="entry name" value="PUA_RlmI"/>
    <property type="match status" value="1"/>
</dbReference>
<evidence type="ECO:0000259" key="8">
    <source>
        <dbReference type="Pfam" id="PF10672"/>
    </source>
</evidence>
<evidence type="ECO:0000313" key="11">
    <source>
        <dbReference type="Proteomes" id="UP000617628"/>
    </source>
</evidence>
<evidence type="ECO:0000256" key="1">
    <source>
        <dbReference type="ARBA" id="ARBA00004496"/>
    </source>
</evidence>
<gene>
    <name evidence="10" type="ORF">JIN87_07690</name>
</gene>
<dbReference type="Proteomes" id="UP000617628">
    <property type="component" value="Unassembled WGS sequence"/>
</dbReference>
<dbReference type="InterPro" id="IPR036974">
    <property type="entry name" value="PUA_sf"/>
</dbReference>
<dbReference type="EMBL" id="JAENIL010000011">
    <property type="protein sequence ID" value="MBK1876744.1"/>
    <property type="molecule type" value="Genomic_DNA"/>
</dbReference>
<dbReference type="PROSITE" id="PS50890">
    <property type="entry name" value="PUA"/>
    <property type="match status" value="1"/>
</dbReference>
<keyword evidence="4" id="KW-0808">Transferase</keyword>
<keyword evidence="3 10" id="KW-0489">Methyltransferase</keyword>
<comment type="caution">
    <text evidence="10">The sequence shown here is derived from an EMBL/GenBank/DDBJ whole genome shotgun (WGS) entry which is preliminary data.</text>
</comment>
<reference evidence="10" key="1">
    <citation type="submission" date="2021-01" db="EMBL/GenBank/DDBJ databases">
        <title>Modified the classification status of verrucomicrobia.</title>
        <authorList>
            <person name="Feng X."/>
        </authorList>
    </citation>
    <scope>NUCLEOTIDE SEQUENCE</scope>
    <source>
        <strain evidence="10">KCTC 13126</strain>
    </source>
</reference>
<dbReference type="Pfam" id="PF17785">
    <property type="entry name" value="PUA_3"/>
    <property type="match status" value="1"/>
</dbReference>
<dbReference type="GO" id="GO:0008168">
    <property type="term" value="F:methyltransferase activity"/>
    <property type="evidence" value="ECO:0007669"/>
    <property type="project" value="UniProtKB-KW"/>
</dbReference>
<dbReference type="AlphaFoldDB" id="A0A934RZL4"/>
<evidence type="ECO:0000256" key="7">
    <source>
        <dbReference type="SAM" id="MobiDB-lite"/>
    </source>
</evidence>
<dbReference type="PANTHER" id="PTHR42873:SF1">
    <property type="entry name" value="S-ADENOSYLMETHIONINE-DEPENDENT METHYLTRANSFERASE DOMAIN-CONTAINING PROTEIN"/>
    <property type="match status" value="1"/>
</dbReference>
<dbReference type="PANTHER" id="PTHR42873">
    <property type="entry name" value="RIBOSOMAL RNA LARGE SUBUNIT METHYLTRANSFERASE"/>
    <property type="match status" value="1"/>
</dbReference>
<dbReference type="InterPro" id="IPR041532">
    <property type="entry name" value="RlmI-like_PUA"/>
</dbReference>
<dbReference type="InterPro" id="IPR015947">
    <property type="entry name" value="PUA-like_sf"/>
</dbReference>
<keyword evidence="11" id="KW-1185">Reference proteome</keyword>
<dbReference type="InterPro" id="IPR029063">
    <property type="entry name" value="SAM-dependent_MTases_sf"/>
</dbReference>
<dbReference type="Pfam" id="PF10672">
    <property type="entry name" value="Methyltrans_SAM"/>
    <property type="match status" value="1"/>
</dbReference>
<dbReference type="Gene3D" id="2.30.130.10">
    <property type="entry name" value="PUA domain"/>
    <property type="match status" value="1"/>
</dbReference>
<proteinExistence type="inferred from homology"/>
<dbReference type="Gene3D" id="3.40.50.150">
    <property type="entry name" value="Vaccinia Virus protein VP39"/>
    <property type="match status" value="1"/>
</dbReference>
<sequence length="418" mass="46689">MKKEDVWKSKRSPRGGGVRKREGSLKVATVEGRRTPWVEIKTYTFHPTIYKSMLGRVSADAKAGDIVTVYDRKGEIFGSGLFNGKARVPLRVYQHGEDEFGEADFLALLDRAINARKDVLKLEEATEAYRVVHSDGDGLSGLVVDRLGDVLSIQVHSFGIYQRLPEWIPYLKEKLAASQVIVEVEPKIADLEGIHIDESLSDDIRFAKFQEHGVRYEADFRDGHKTGFFCDQRDNRKLFGGYAAGKDVLDVCCYTGGFALNAKLGGASDVTAVDLDEKAIAQAKRNANLNGQAKVNWTHCDAFSFMRQMQRNGRQWDLVNLDPPKLIFSKDQSAEGMKKYEDLNQLACTLVKPGGVMATYSCSGQLSAEEFEEMAIRSAHRAGRRLQILDRTGAGADHPVMSNCPESRYLKAIWSIVW</sequence>
<feature type="domain" description="RlmI-like PUA" evidence="9">
    <location>
        <begin position="44"/>
        <end position="93"/>
    </location>
</feature>
<evidence type="ECO:0000256" key="4">
    <source>
        <dbReference type="ARBA" id="ARBA00022679"/>
    </source>
</evidence>
<evidence type="ECO:0000256" key="3">
    <source>
        <dbReference type="ARBA" id="ARBA00022603"/>
    </source>
</evidence>
<dbReference type="GO" id="GO:0003723">
    <property type="term" value="F:RNA binding"/>
    <property type="evidence" value="ECO:0007669"/>
    <property type="project" value="InterPro"/>
</dbReference>
<dbReference type="CDD" id="cd02440">
    <property type="entry name" value="AdoMet_MTases"/>
    <property type="match status" value="1"/>
</dbReference>
<evidence type="ECO:0000313" key="10">
    <source>
        <dbReference type="EMBL" id="MBK1876744.1"/>
    </source>
</evidence>
<dbReference type="Gene3D" id="3.30.750.80">
    <property type="entry name" value="RNA methyltransferase domain (HRMD) like"/>
    <property type="match status" value="1"/>
</dbReference>
<comment type="subcellular location">
    <subcellularLocation>
        <location evidence="1">Cytoplasm</location>
    </subcellularLocation>
</comment>
<evidence type="ECO:0000256" key="2">
    <source>
        <dbReference type="ARBA" id="ARBA00022490"/>
    </source>
</evidence>
<keyword evidence="5" id="KW-0949">S-adenosyl-L-methionine</keyword>
<dbReference type="CDD" id="cd11572">
    <property type="entry name" value="RlmI_M_like"/>
    <property type="match status" value="1"/>
</dbReference>
<keyword evidence="2" id="KW-0963">Cytoplasm</keyword>
<dbReference type="SUPFAM" id="SSF53335">
    <property type="entry name" value="S-adenosyl-L-methionine-dependent methyltransferases"/>
    <property type="match status" value="1"/>
</dbReference>
<dbReference type="SUPFAM" id="SSF88697">
    <property type="entry name" value="PUA domain-like"/>
    <property type="match status" value="1"/>
</dbReference>
<evidence type="ECO:0000256" key="5">
    <source>
        <dbReference type="ARBA" id="ARBA00022691"/>
    </source>
</evidence>
<evidence type="ECO:0000259" key="9">
    <source>
        <dbReference type="Pfam" id="PF17785"/>
    </source>
</evidence>
<dbReference type="GO" id="GO:0005737">
    <property type="term" value="C:cytoplasm"/>
    <property type="evidence" value="ECO:0007669"/>
    <property type="project" value="UniProtKB-SubCell"/>
</dbReference>
<protein>
    <submittedName>
        <fullName evidence="10">Class I SAM-dependent rRNA methyltransferase</fullName>
    </submittedName>
</protein>
<name>A0A934RZL4_9BACT</name>
<feature type="region of interest" description="Disordered" evidence="7">
    <location>
        <begin position="1"/>
        <end position="25"/>
    </location>
</feature>
<dbReference type="InterPro" id="IPR019614">
    <property type="entry name" value="SAM-dep_methyl-trfase"/>
</dbReference>
<dbReference type="RefSeq" id="WP_200354960.1">
    <property type="nucleotide sequence ID" value="NZ_JAENIL010000011.1"/>
</dbReference>
<dbReference type="GO" id="GO:0032259">
    <property type="term" value="P:methylation"/>
    <property type="evidence" value="ECO:0007669"/>
    <property type="project" value="UniProtKB-KW"/>
</dbReference>
<organism evidence="10 11">
    <name type="scientific">Pelagicoccus mobilis</name>
    <dbReference type="NCBI Taxonomy" id="415221"/>
    <lineage>
        <taxon>Bacteria</taxon>
        <taxon>Pseudomonadati</taxon>
        <taxon>Verrucomicrobiota</taxon>
        <taxon>Opitutia</taxon>
        <taxon>Puniceicoccales</taxon>
        <taxon>Pelagicoccaceae</taxon>
        <taxon>Pelagicoccus</taxon>
    </lineage>
</organism>
<feature type="domain" description="S-adenosylmethionine-dependent methyltransferase" evidence="8">
    <location>
        <begin position="209"/>
        <end position="359"/>
    </location>
</feature>